<feature type="domain" description="Trigger factor ribosome-binding bacterial" evidence="12">
    <location>
        <begin position="4"/>
        <end position="146"/>
    </location>
</feature>
<evidence type="ECO:0000256" key="4">
    <source>
        <dbReference type="ARBA" id="ARBA00016902"/>
    </source>
</evidence>
<dbReference type="PANTHER" id="PTHR30560">
    <property type="entry name" value="TRIGGER FACTOR CHAPERONE AND PEPTIDYL-PROLYL CIS/TRANS ISOMERASE"/>
    <property type="match status" value="1"/>
</dbReference>
<dbReference type="AlphaFoldDB" id="A0A370CJU4"/>
<dbReference type="InterPro" id="IPR027304">
    <property type="entry name" value="Trigger_fact/SurA_dom_sf"/>
</dbReference>
<dbReference type="GO" id="GO:0015031">
    <property type="term" value="P:protein transport"/>
    <property type="evidence" value="ECO:0007669"/>
    <property type="project" value="UniProtKB-UniRule"/>
</dbReference>
<evidence type="ECO:0000256" key="5">
    <source>
        <dbReference type="ARBA" id="ARBA00022618"/>
    </source>
</evidence>
<evidence type="ECO:0000256" key="9">
    <source>
        <dbReference type="ARBA" id="ARBA00023306"/>
    </source>
</evidence>
<dbReference type="GO" id="GO:0043335">
    <property type="term" value="P:protein unfolding"/>
    <property type="evidence" value="ECO:0007669"/>
    <property type="project" value="TreeGrafter"/>
</dbReference>
<dbReference type="GO" id="GO:0051083">
    <property type="term" value="P:'de novo' cotranslational protein folding"/>
    <property type="evidence" value="ECO:0007669"/>
    <property type="project" value="TreeGrafter"/>
</dbReference>
<comment type="domain">
    <text evidence="11">Consists of 3 domains; the N-terminus binds the ribosome, the middle domain has PPIase activity, while the C-terminus has intrinsic chaperone activity on its own.</text>
</comment>
<evidence type="ECO:0000313" key="15">
    <source>
        <dbReference type="Proteomes" id="UP000226429"/>
    </source>
</evidence>
<protein>
    <recommendedName>
        <fullName evidence="4 11">Trigger factor</fullName>
        <shortName evidence="11">TF</shortName>
        <ecNumber evidence="3 11">5.2.1.8</ecNumber>
    </recommendedName>
    <alternativeName>
        <fullName evidence="10 11">PPIase</fullName>
    </alternativeName>
</protein>
<reference evidence="14 15" key="1">
    <citation type="journal article" date="2017" name="Int. J. Syst. Evol. Microbiol.">
        <title>Aquarickettsiella crustaci n. gen. n. sp. (Gammaproteobacteria: Legionellales: Coxiellaceae); a bacterial pathogen of the freshwater crustacean: Gammarus fossarum (Malacostraca: Amphipoda).</title>
        <authorList>
            <person name="Bojko J."/>
            <person name="Dunn A.M."/>
            <person name="Stebbing P.D."/>
            <person name="Van Aerle R."/>
            <person name="Bacela-Spychalska K."/>
            <person name="Bean T.P."/>
            <person name="Stentiford G.D."/>
        </authorList>
    </citation>
    <scope>NUCLEOTIDE SEQUENCE [LARGE SCALE GENOMIC DNA]</scope>
    <source>
        <strain evidence="14">RA15029</strain>
    </source>
</reference>
<dbReference type="EC" id="5.2.1.8" evidence="3 11"/>
<dbReference type="SUPFAM" id="SSF102735">
    <property type="entry name" value="Trigger factor ribosome-binding domain"/>
    <property type="match status" value="1"/>
</dbReference>
<keyword evidence="9 11" id="KW-0131">Cell cycle</keyword>
<evidence type="ECO:0000256" key="6">
    <source>
        <dbReference type="ARBA" id="ARBA00023110"/>
    </source>
</evidence>
<feature type="domain" description="Trigger factor C-terminal" evidence="13">
    <location>
        <begin position="254"/>
        <end position="410"/>
    </location>
</feature>
<keyword evidence="5 11" id="KW-0132">Cell division</keyword>
<evidence type="ECO:0000256" key="11">
    <source>
        <dbReference type="HAMAP-Rule" id="MF_00303"/>
    </source>
</evidence>
<comment type="catalytic activity">
    <reaction evidence="1 11">
        <text>[protein]-peptidylproline (omega=180) = [protein]-peptidylproline (omega=0)</text>
        <dbReference type="Rhea" id="RHEA:16237"/>
        <dbReference type="Rhea" id="RHEA-COMP:10747"/>
        <dbReference type="Rhea" id="RHEA-COMP:10748"/>
        <dbReference type="ChEBI" id="CHEBI:83833"/>
        <dbReference type="ChEBI" id="CHEBI:83834"/>
        <dbReference type="EC" id="5.2.1.8"/>
    </reaction>
</comment>
<proteinExistence type="inferred from homology"/>
<dbReference type="Proteomes" id="UP000226429">
    <property type="component" value="Unassembled WGS sequence"/>
</dbReference>
<dbReference type="Gene3D" id="3.10.50.40">
    <property type="match status" value="1"/>
</dbReference>
<dbReference type="InterPro" id="IPR036611">
    <property type="entry name" value="Trigger_fac_ribosome-bd_sf"/>
</dbReference>
<dbReference type="Gene3D" id="3.30.70.1050">
    <property type="entry name" value="Trigger factor ribosome-binding domain"/>
    <property type="match status" value="1"/>
</dbReference>
<evidence type="ECO:0000256" key="2">
    <source>
        <dbReference type="ARBA" id="ARBA00005464"/>
    </source>
</evidence>
<sequence length="441" mass="50772">MNEMQISVESVDSLTRRLNVTVPVSQLEQSKHQRLVELAKKTRLDGFRPGKVPISVIEKLYGNSIWQDIIEKCLQTSLLAALEQKALNPAGQPHIELIKAEPGTELTYTASFEIYPEIEAPELKGICLERLNVVITEADLDKVLEQVRSQYAEWIEVSKKASYGYQVTFDLVFSDSEEKTRRDLQWVLEEGKIPEGFSALLNSSAGETLHVSFPKEQGSDELHLAKLEVKKVAEVKLPDLDNAFAKRLDIKEGTVEALRDQIRKHMQIELDRILREKLKAQVIERLMARYAVEKLPQGLLAQEFQRLEQDIHKKYKQQEGKEKIPLSEIEKADLMQTARRRVKLGLLFNVLIEKHHLQVDETRVQQHIDQLANAFQFDQMVRDRFYKDKNMMMGIRSSVLEEQVIDKLLEEVEYTEKVAQYAEVMNLSRENHIANTEGATV</sequence>
<keyword evidence="8 11" id="KW-0413">Isomerase</keyword>
<evidence type="ECO:0000256" key="8">
    <source>
        <dbReference type="ARBA" id="ARBA00023235"/>
    </source>
</evidence>
<dbReference type="Pfam" id="PF05698">
    <property type="entry name" value="Trigger_C"/>
    <property type="match status" value="1"/>
</dbReference>
<keyword evidence="15" id="KW-1185">Reference proteome</keyword>
<dbReference type="GO" id="GO:0044183">
    <property type="term" value="F:protein folding chaperone"/>
    <property type="evidence" value="ECO:0007669"/>
    <property type="project" value="TreeGrafter"/>
</dbReference>
<evidence type="ECO:0000256" key="1">
    <source>
        <dbReference type="ARBA" id="ARBA00000971"/>
    </source>
</evidence>
<keyword evidence="7 11" id="KW-0143">Chaperone</keyword>
<evidence type="ECO:0000313" key="14">
    <source>
        <dbReference type="EMBL" id="RDH41121.1"/>
    </source>
</evidence>
<dbReference type="InterPro" id="IPR037041">
    <property type="entry name" value="Trigger_fac_C_sf"/>
</dbReference>
<evidence type="ECO:0000259" key="12">
    <source>
        <dbReference type="Pfam" id="PF05697"/>
    </source>
</evidence>
<accession>A0A370CJU4</accession>
<dbReference type="GO" id="GO:0003755">
    <property type="term" value="F:peptidyl-prolyl cis-trans isomerase activity"/>
    <property type="evidence" value="ECO:0007669"/>
    <property type="project" value="UniProtKB-UniRule"/>
</dbReference>
<comment type="similarity">
    <text evidence="2 11">Belongs to the FKBP-type PPIase family. Tig subfamily.</text>
</comment>
<evidence type="ECO:0000259" key="13">
    <source>
        <dbReference type="Pfam" id="PF05698"/>
    </source>
</evidence>
<evidence type="ECO:0000256" key="7">
    <source>
        <dbReference type="ARBA" id="ARBA00023186"/>
    </source>
</evidence>
<dbReference type="EMBL" id="NMOS02000001">
    <property type="protein sequence ID" value="RDH41121.1"/>
    <property type="molecule type" value="Genomic_DNA"/>
</dbReference>
<dbReference type="InterPro" id="IPR008881">
    <property type="entry name" value="Trigger_fac_ribosome-bd_bac"/>
</dbReference>
<dbReference type="InterPro" id="IPR046357">
    <property type="entry name" value="PPIase_dom_sf"/>
</dbReference>
<dbReference type="Gene3D" id="1.10.3120.10">
    <property type="entry name" value="Trigger factor, C-terminal domain"/>
    <property type="match status" value="1"/>
</dbReference>
<evidence type="ECO:0000256" key="10">
    <source>
        <dbReference type="ARBA" id="ARBA00029986"/>
    </source>
</evidence>
<comment type="caution">
    <text evidence="14">The sequence shown here is derived from an EMBL/GenBank/DDBJ whole genome shotgun (WGS) entry which is preliminary data.</text>
</comment>
<dbReference type="GO" id="GO:0005737">
    <property type="term" value="C:cytoplasm"/>
    <property type="evidence" value="ECO:0007669"/>
    <property type="project" value="UniProtKB-SubCell"/>
</dbReference>
<dbReference type="Pfam" id="PF05697">
    <property type="entry name" value="Trigger_N"/>
    <property type="match status" value="1"/>
</dbReference>
<comment type="subcellular location">
    <subcellularLocation>
        <location evidence="11">Cytoplasm</location>
    </subcellularLocation>
    <text evidence="11">About half TF is bound to the ribosome near the polypeptide exit tunnel while the other half is free in the cytoplasm.</text>
</comment>
<evidence type="ECO:0000256" key="3">
    <source>
        <dbReference type="ARBA" id="ARBA00013194"/>
    </source>
</evidence>
<dbReference type="PIRSF" id="PIRSF003095">
    <property type="entry name" value="Trigger_factor"/>
    <property type="match status" value="1"/>
</dbReference>
<dbReference type="SUPFAM" id="SSF109998">
    <property type="entry name" value="Triger factor/SurA peptide-binding domain-like"/>
    <property type="match status" value="1"/>
</dbReference>
<dbReference type="GO" id="GO:0043022">
    <property type="term" value="F:ribosome binding"/>
    <property type="evidence" value="ECO:0007669"/>
    <property type="project" value="TreeGrafter"/>
</dbReference>
<organism evidence="14 15">
    <name type="scientific">Candidatus Aquirickettsiella gammari</name>
    <dbReference type="NCBI Taxonomy" id="2016198"/>
    <lineage>
        <taxon>Bacteria</taxon>
        <taxon>Pseudomonadati</taxon>
        <taxon>Pseudomonadota</taxon>
        <taxon>Gammaproteobacteria</taxon>
        <taxon>Legionellales</taxon>
        <taxon>Coxiellaceae</taxon>
        <taxon>Candidatus Aquirickettsiella</taxon>
    </lineage>
</organism>
<dbReference type="InterPro" id="IPR008880">
    <property type="entry name" value="Trigger_fac_C"/>
</dbReference>
<dbReference type="InterPro" id="IPR005215">
    <property type="entry name" value="Trig_fac"/>
</dbReference>
<gene>
    <name evidence="11" type="primary">tig</name>
    <name evidence="14" type="ORF">CFE62_000455</name>
</gene>
<dbReference type="HAMAP" id="MF_00303">
    <property type="entry name" value="Trigger_factor_Tig"/>
    <property type="match status" value="1"/>
</dbReference>
<dbReference type="GO" id="GO:0051301">
    <property type="term" value="P:cell division"/>
    <property type="evidence" value="ECO:0007669"/>
    <property type="project" value="UniProtKB-KW"/>
</dbReference>
<dbReference type="NCBIfam" id="TIGR00115">
    <property type="entry name" value="tig"/>
    <property type="match status" value="1"/>
</dbReference>
<keyword evidence="6 11" id="KW-0697">Rotamase</keyword>
<name>A0A370CJU4_9COXI</name>
<dbReference type="PANTHER" id="PTHR30560:SF3">
    <property type="entry name" value="TRIGGER FACTOR-LIKE PROTEIN TIG, CHLOROPLASTIC"/>
    <property type="match status" value="1"/>
</dbReference>
<comment type="function">
    <text evidence="11">Involved in protein export. Acts as a chaperone by maintaining the newly synthesized protein in an open conformation. Functions as a peptidyl-prolyl cis-trans isomerase.</text>
</comment>
<reference evidence="14 15" key="2">
    <citation type="journal article" date="2018" name="J. Invertebr. Pathol.">
        <title>'Candidatus Aquirickettsiella gammari' (Gammaproteobacteria: Legionellales: Coxiellaceae): A bacterial pathogen of the freshwater crustacean Gammarus fossarum (Malacostraca: Amphipoda).</title>
        <authorList>
            <person name="Bojko J."/>
            <person name="Dunn A.M."/>
            <person name="Stebbing P.D."/>
            <person name="van Aerle R."/>
            <person name="Bacela-Spychalska K."/>
            <person name="Bean T.P."/>
            <person name="Urrutia A."/>
            <person name="Stentiford G.D."/>
        </authorList>
    </citation>
    <scope>NUCLEOTIDE SEQUENCE [LARGE SCALE GENOMIC DNA]</scope>
    <source>
        <strain evidence="14">RA15029</strain>
    </source>
</reference>
<keyword evidence="11" id="KW-0963">Cytoplasm</keyword>
<dbReference type="SUPFAM" id="SSF54534">
    <property type="entry name" value="FKBP-like"/>
    <property type="match status" value="1"/>
</dbReference>